<reference evidence="3" key="1">
    <citation type="submission" date="2022-08" db="EMBL/GenBank/DDBJ databases">
        <authorList>
            <consortium name="DOE Joint Genome Institute"/>
            <person name="Min B."/>
            <person name="Riley R."/>
            <person name="Sierra-Patev S."/>
            <person name="Naranjo-Ortiz M."/>
            <person name="Looney B."/>
            <person name="Konkel Z."/>
            <person name="Slot J.C."/>
            <person name="Sakamoto Y."/>
            <person name="Steenwyk J.L."/>
            <person name="Rokas A."/>
            <person name="Carro J."/>
            <person name="Camarero S."/>
            <person name="Ferreira P."/>
            <person name="Molpeceres G."/>
            <person name="Ruiz-Duenas F.J."/>
            <person name="Serrano A."/>
            <person name="Henrissat B."/>
            <person name="Drula E."/>
            <person name="Hughes K.W."/>
            <person name="Mata J.L."/>
            <person name="Ishikawa N.K."/>
            <person name="Vargas-Isla R."/>
            <person name="Ushijima S."/>
            <person name="Smith C.A."/>
            <person name="Ahrendt S."/>
            <person name="Andreopoulos W."/>
            <person name="He G."/>
            <person name="Labutti K."/>
            <person name="Lipzen A."/>
            <person name="Ng V."/>
            <person name="Sandor L."/>
            <person name="Barry K."/>
            <person name="Martinez A.T."/>
            <person name="Xiao Y."/>
            <person name="Gibbons J.G."/>
            <person name="Terashima K."/>
            <person name="Hibbett D.S."/>
            <person name="Grigoriev I.V."/>
        </authorList>
    </citation>
    <scope>NUCLEOTIDE SEQUENCE</scope>
    <source>
        <strain evidence="3">TFB7829</strain>
    </source>
</reference>
<comment type="caution">
    <text evidence="3">The sequence shown here is derived from an EMBL/GenBank/DDBJ whole genome shotgun (WGS) entry which is preliminary data.</text>
</comment>
<dbReference type="Proteomes" id="UP001163850">
    <property type="component" value="Unassembled WGS sequence"/>
</dbReference>
<dbReference type="PANTHER" id="PTHR43662">
    <property type="match status" value="1"/>
</dbReference>
<evidence type="ECO:0000313" key="4">
    <source>
        <dbReference type="Proteomes" id="UP001163850"/>
    </source>
</evidence>
<accession>A0AA38USB0</accession>
<evidence type="ECO:0000259" key="2">
    <source>
        <dbReference type="Pfam" id="PF09362"/>
    </source>
</evidence>
<name>A0AA38USB0_9AGAR</name>
<feature type="compositionally biased region" description="Basic residues" evidence="1">
    <location>
        <begin position="559"/>
        <end position="586"/>
    </location>
</feature>
<evidence type="ECO:0000313" key="3">
    <source>
        <dbReference type="EMBL" id="KAJ3984715.1"/>
    </source>
</evidence>
<dbReference type="AlphaFoldDB" id="A0AA38USB0"/>
<protein>
    <recommendedName>
        <fullName evidence="2">DUF1996 domain-containing protein</fullName>
    </recommendedName>
</protein>
<evidence type="ECO:0000256" key="1">
    <source>
        <dbReference type="SAM" id="MobiDB-lite"/>
    </source>
</evidence>
<sequence>MKSSEFFNLVFFLHPSTLFKPSLFLLLPSESSSISFLEILMAGQLRHALFTLAALSSVQAYFLVGVRNILVSERLDPILSPGAVSGHTHSVVGGSNFGMNITTDSLRDSQCTSMPIEQDKSNYWYPHLYFQHKNGSFSALDVGNVMYVCYYLYNDAEDGQPNTVQAFPDNFRMISGDMTLRSYNASSYAQQAVTFLCLDFNGVSTKYNSLPPVSCPSGVRAQINFPMCWDGKNVDSADHKSHVAFPSGGPDSGTCDDPDFSVTLPRVFIEAYWSTGEWDAIRDTDAMNSTQPYVFSYGDPTGYGYHADFYNGWESGILQNVLDKCACTSAGFGDATCCGDLGVFTLDTSGTCAITSIVDEQVLGTLDQLPGNNPVQYGPEDATINAAISVPAILSPAYVYTGSTPTATGNIVTSASGSSAAVATAAVSSTTVSAATTTAASSITVSADTTTAASSITVSAASASASASASAATSEVSSSDSGSVSSTDTAASTSGNEELVAPTAASSSSVLTSDSVASATSSSSVAASATVSSSGSGSNSSSSGDDDDDDDEYEYCEKHTKKNHARAISKARRHHDAHKRLTSNDF</sequence>
<dbReference type="Pfam" id="PF09362">
    <property type="entry name" value="DUF1996"/>
    <property type="match status" value="1"/>
</dbReference>
<feature type="compositionally biased region" description="Acidic residues" evidence="1">
    <location>
        <begin position="544"/>
        <end position="554"/>
    </location>
</feature>
<dbReference type="InterPro" id="IPR018535">
    <property type="entry name" value="DUF1996"/>
</dbReference>
<feature type="compositionally biased region" description="Low complexity" evidence="1">
    <location>
        <begin position="522"/>
        <end position="543"/>
    </location>
</feature>
<feature type="domain" description="DUF1996" evidence="2">
    <location>
        <begin position="76"/>
        <end position="313"/>
    </location>
</feature>
<gene>
    <name evidence="3" type="ORF">F5890DRAFT_1515179</name>
</gene>
<proteinExistence type="predicted"/>
<dbReference type="EMBL" id="MU801981">
    <property type="protein sequence ID" value="KAJ3984715.1"/>
    <property type="molecule type" value="Genomic_DNA"/>
</dbReference>
<feature type="region of interest" description="Disordered" evidence="1">
    <location>
        <begin position="473"/>
        <end position="510"/>
    </location>
</feature>
<dbReference type="PANTHER" id="PTHR43662:SF3">
    <property type="entry name" value="DOMAIN PROTEIN, PUTATIVE (AFU_ORTHOLOGUE AFUA_6G11970)-RELATED"/>
    <property type="match status" value="1"/>
</dbReference>
<feature type="region of interest" description="Disordered" evidence="1">
    <location>
        <begin position="522"/>
        <end position="586"/>
    </location>
</feature>
<organism evidence="3 4">
    <name type="scientific">Lentinula detonsa</name>
    <dbReference type="NCBI Taxonomy" id="2804962"/>
    <lineage>
        <taxon>Eukaryota</taxon>
        <taxon>Fungi</taxon>
        <taxon>Dikarya</taxon>
        <taxon>Basidiomycota</taxon>
        <taxon>Agaricomycotina</taxon>
        <taxon>Agaricomycetes</taxon>
        <taxon>Agaricomycetidae</taxon>
        <taxon>Agaricales</taxon>
        <taxon>Marasmiineae</taxon>
        <taxon>Omphalotaceae</taxon>
        <taxon>Lentinula</taxon>
    </lineage>
</organism>
<feature type="compositionally biased region" description="Low complexity" evidence="1">
    <location>
        <begin position="473"/>
        <end position="495"/>
    </location>
</feature>